<evidence type="ECO:0000313" key="6">
    <source>
        <dbReference type="Proteomes" id="UP000749311"/>
    </source>
</evidence>
<evidence type="ECO:0000256" key="3">
    <source>
        <dbReference type="ARBA" id="ARBA00022840"/>
    </source>
</evidence>
<dbReference type="InterPro" id="IPR017911">
    <property type="entry name" value="MacB-like_ATP-bd"/>
</dbReference>
<dbReference type="InterPro" id="IPR027417">
    <property type="entry name" value="P-loop_NTPase"/>
</dbReference>
<keyword evidence="2" id="KW-0547">Nucleotide-binding</keyword>
<dbReference type="SMART" id="SM00382">
    <property type="entry name" value="AAA"/>
    <property type="match status" value="1"/>
</dbReference>
<keyword evidence="6" id="KW-1185">Reference proteome</keyword>
<proteinExistence type="predicted"/>
<feature type="domain" description="ABC transporter" evidence="4">
    <location>
        <begin position="2"/>
        <end position="242"/>
    </location>
</feature>
<reference evidence="5 6" key="1">
    <citation type="submission" date="2020-02" db="EMBL/GenBank/DDBJ databases">
        <title>Sequencing the genomes of 1000 actinobacteria strains.</title>
        <authorList>
            <person name="Klenk H.-P."/>
        </authorList>
    </citation>
    <scope>NUCLEOTIDE SEQUENCE [LARGE SCALE GENOMIC DNA]</scope>
    <source>
        <strain evidence="5 6">DSM 19609</strain>
    </source>
</reference>
<dbReference type="PROSITE" id="PS50893">
    <property type="entry name" value="ABC_TRANSPORTER_2"/>
    <property type="match status" value="1"/>
</dbReference>
<dbReference type="Proteomes" id="UP000749311">
    <property type="component" value="Unassembled WGS sequence"/>
</dbReference>
<keyword evidence="3 5" id="KW-0067">ATP-binding</keyword>
<dbReference type="RefSeq" id="WP_167165689.1">
    <property type="nucleotide sequence ID" value="NZ_BAAAOO010000015.1"/>
</dbReference>
<dbReference type="SUPFAM" id="SSF52540">
    <property type="entry name" value="P-loop containing nucleoside triphosphate hydrolases"/>
    <property type="match status" value="1"/>
</dbReference>
<dbReference type="InterPro" id="IPR015854">
    <property type="entry name" value="ABC_transpr_LolD-like"/>
</dbReference>
<comment type="caution">
    <text evidence="5">The sequence shown here is derived from an EMBL/GenBank/DDBJ whole genome shotgun (WGS) entry which is preliminary data.</text>
</comment>
<dbReference type="PROSITE" id="PS00211">
    <property type="entry name" value="ABC_TRANSPORTER_1"/>
    <property type="match status" value="1"/>
</dbReference>
<dbReference type="GO" id="GO:0005524">
    <property type="term" value="F:ATP binding"/>
    <property type="evidence" value="ECO:0007669"/>
    <property type="project" value="UniProtKB-KW"/>
</dbReference>
<evidence type="ECO:0000256" key="2">
    <source>
        <dbReference type="ARBA" id="ARBA00022741"/>
    </source>
</evidence>
<dbReference type="PANTHER" id="PTHR24220">
    <property type="entry name" value="IMPORT ATP-BINDING PROTEIN"/>
    <property type="match status" value="1"/>
</dbReference>
<dbReference type="InterPro" id="IPR003593">
    <property type="entry name" value="AAA+_ATPase"/>
</dbReference>
<dbReference type="Gene3D" id="3.40.50.300">
    <property type="entry name" value="P-loop containing nucleotide triphosphate hydrolases"/>
    <property type="match status" value="1"/>
</dbReference>
<accession>A0ABX0SE05</accession>
<evidence type="ECO:0000256" key="1">
    <source>
        <dbReference type="ARBA" id="ARBA00022448"/>
    </source>
</evidence>
<evidence type="ECO:0000259" key="4">
    <source>
        <dbReference type="PROSITE" id="PS50893"/>
    </source>
</evidence>
<gene>
    <name evidence="5" type="ORF">FB473_001259</name>
</gene>
<dbReference type="EMBL" id="JAAMOZ010000001">
    <property type="protein sequence ID" value="NIH56614.1"/>
    <property type="molecule type" value="Genomic_DNA"/>
</dbReference>
<evidence type="ECO:0000313" key="5">
    <source>
        <dbReference type="EMBL" id="NIH56614.1"/>
    </source>
</evidence>
<name>A0ABX0SE05_9ACTN</name>
<organism evidence="5 6">
    <name type="scientific">Brooklawnia cerclae</name>
    <dbReference type="NCBI Taxonomy" id="349934"/>
    <lineage>
        <taxon>Bacteria</taxon>
        <taxon>Bacillati</taxon>
        <taxon>Actinomycetota</taxon>
        <taxon>Actinomycetes</taxon>
        <taxon>Propionibacteriales</taxon>
        <taxon>Propionibacteriaceae</taxon>
        <taxon>Brooklawnia</taxon>
    </lineage>
</organism>
<dbReference type="InterPro" id="IPR003439">
    <property type="entry name" value="ABC_transporter-like_ATP-bd"/>
</dbReference>
<dbReference type="InterPro" id="IPR017871">
    <property type="entry name" value="ABC_transporter-like_CS"/>
</dbReference>
<dbReference type="CDD" id="cd03255">
    <property type="entry name" value="ABC_MJ0796_LolCDE_FtsE"/>
    <property type="match status" value="1"/>
</dbReference>
<sequence length="256" mass="28041">MISVQDVTKRYALGKTTITALDHVTLDIDAGEFLAIGGSSGSGKSTLLNVVGCLDSPTSGSVEIDGEQTDRLSQSKLNSLRLNKIGFIFQAFNLVASLNVFENIELPLLIQKNISTAQRRERVRFFIEKVGLADRMRNKPVELSGGQRQRVAVARALATKPRVVLADEPTANLDTQTGIEIINLMHTISREEGTAFVFSTHDPKVMSRADRLIHLQDGRIIDEVVNPGDRAEQILFSSDASAERRGKTGARKEVTI</sequence>
<protein>
    <submittedName>
        <fullName evidence="5">ABC transport system ATP-binding protein</fullName>
    </submittedName>
</protein>
<keyword evidence="1" id="KW-0813">Transport</keyword>
<dbReference type="Pfam" id="PF00005">
    <property type="entry name" value="ABC_tran"/>
    <property type="match status" value="1"/>
</dbReference>